<dbReference type="InterPro" id="IPR036388">
    <property type="entry name" value="WH-like_DNA-bd_sf"/>
</dbReference>
<dbReference type="GO" id="GO:0043565">
    <property type="term" value="F:sequence-specific DNA binding"/>
    <property type="evidence" value="ECO:0007669"/>
    <property type="project" value="InterPro"/>
</dbReference>
<sequence>MTRKRKYYPEQIIQICQEYISGQKTASQLCLEHGLSKGKPPGLFWRGVANYRENGTLAFNIQSGNQAYTSVFKKIVVEEYLDGCGSLLDMCVKYHISSESLLQQWITLYNANRELRDYNPKREVRLGKQRSESIKYLPFEV</sequence>
<dbReference type="InterPro" id="IPR010921">
    <property type="entry name" value="Trp_repressor/repl_initiator"/>
</dbReference>
<reference evidence="1" key="1">
    <citation type="journal article" date="2022" name="Front. Microbiol.">
        <title>Feed Insects as a Reservoir of Granadaene-Producing Lactococci.</title>
        <authorList>
            <person name="Neuzil-Bunesova V."/>
            <person name="Ramirez Garcia A."/>
            <person name="Modrackova N."/>
            <person name="Makovska M."/>
            <person name="Sabolova M."/>
            <person name="Sproer C."/>
            <person name="Bunk B."/>
            <person name="Blom J."/>
            <person name="Schwab C."/>
        </authorList>
    </citation>
    <scope>NUCLEOTIDE SEQUENCE</scope>
    <source>
        <strain evidence="1">I4/6O</strain>
    </source>
</reference>
<dbReference type="GO" id="GO:0004803">
    <property type="term" value="F:transposase activity"/>
    <property type="evidence" value="ECO:0007669"/>
    <property type="project" value="InterPro"/>
</dbReference>
<proteinExistence type="predicted"/>
<dbReference type="AlphaFoldDB" id="A0A9Q8Y521"/>
<evidence type="ECO:0000313" key="2">
    <source>
        <dbReference type="Proteomes" id="UP001056730"/>
    </source>
</evidence>
<dbReference type="RefSeq" id="WP_252175980.1">
    <property type="nucleotide sequence ID" value="NZ_CP086398.1"/>
</dbReference>
<geneLocation type="plasmid" evidence="1 2">
    <name>p2</name>
</geneLocation>
<protein>
    <submittedName>
        <fullName evidence="1">Transposase</fullName>
    </submittedName>
</protein>
<dbReference type="EMBL" id="CP086398">
    <property type="protein sequence ID" value="USJ21605.1"/>
    <property type="molecule type" value="Genomic_DNA"/>
</dbReference>
<dbReference type="Gene3D" id="1.10.10.10">
    <property type="entry name" value="Winged helix-like DNA-binding domain superfamily/Winged helix DNA-binding domain"/>
    <property type="match status" value="1"/>
</dbReference>
<dbReference type="KEGG" id="lfo:LMK00_11995"/>
<organism evidence="1 2">
    <name type="scientific">Lactococcus formosensis</name>
    <dbReference type="NCBI Taxonomy" id="1281486"/>
    <lineage>
        <taxon>Bacteria</taxon>
        <taxon>Bacillati</taxon>
        <taxon>Bacillota</taxon>
        <taxon>Bacilli</taxon>
        <taxon>Lactobacillales</taxon>
        <taxon>Streptococcaceae</taxon>
        <taxon>Lactococcus</taxon>
    </lineage>
</organism>
<dbReference type="Proteomes" id="UP001056730">
    <property type="component" value="Plasmid p2"/>
</dbReference>
<keyword evidence="1" id="KW-0614">Plasmid</keyword>
<evidence type="ECO:0000313" key="1">
    <source>
        <dbReference type="EMBL" id="USJ21605.1"/>
    </source>
</evidence>
<name>A0A9Q8Y521_9LACT</name>
<accession>A0A9Q8Y521</accession>
<dbReference type="GO" id="GO:0006313">
    <property type="term" value="P:DNA transposition"/>
    <property type="evidence" value="ECO:0007669"/>
    <property type="project" value="InterPro"/>
</dbReference>
<dbReference type="SUPFAM" id="SSF48295">
    <property type="entry name" value="TrpR-like"/>
    <property type="match status" value="1"/>
</dbReference>
<gene>
    <name evidence="1" type="ORF">LMK00_11995</name>
</gene>